<reference evidence="1 2" key="1">
    <citation type="journal article" date="2019" name="Nat. Plants">
        <title>Genome sequencing of Musa balbisiana reveals subgenome evolution and function divergence in polyploid bananas.</title>
        <authorList>
            <person name="Yao X."/>
        </authorList>
    </citation>
    <scope>NUCLEOTIDE SEQUENCE [LARGE SCALE GENOMIC DNA]</scope>
    <source>
        <strain evidence="2">cv. DH-PKW</strain>
        <tissue evidence="1">Leaves</tissue>
    </source>
</reference>
<dbReference type="EMBL" id="PYDT01000007">
    <property type="protein sequence ID" value="THU54849.1"/>
    <property type="molecule type" value="Genomic_DNA"/>
</dbReference>
<protein>
    <submittedName>
        <fullName evidence="1">Uncharacterized protein</fullName>
    </submittedName>
</protein>
<sequence length="82" mass="9251">MISILTQERLLGVALGAAFTASVVLENRRAIHGSISDNRPVYYEEHMLGKKMSFEFAQMWNKAVDGTLGQLIIYLSSRRCFV</sequence>
<dbReference type="AlphaFoldDB" id="A0A4S8J1J1"/>
<organism evidence="1 2">
    <name type="scientific">Musa balbisiana</name>
    <name type="common">Banana</name>
    <dbReference type="NCBI Taxonomy" id="52838"/>
    <lineage>
        <taxon>Eukaryota</taxon>
        <taxon>Viridiplantae</taxon>
        <taxon>Streptophyta</taxon>
        <taxon>Embryophyta</taxon>
        <taxon>Tracheophyta</taxon>
        <taxon>Spermatophyta</taxon>
        <taxon>Magnoliopsida</taxon>
        <taxon>Liliopsida</taxon>
        <taxon>Zingiberales</taxon>
        <taxon>Musaceae</taxon>
        <taxon>Musa</taxon>
    </lineage>
</organism>
<proteinExistence type="predicted"/>
<dbReference type="Proteomes" id="UP000317650">
    <property type="component" value="Chromosome 11"/>
</dbReference>
<accession>A0A4S8J1J1</accession>
<evidence type="ECO:0000313" key="1">
    <source>
        <dbReference type="EMBL" id="THU54849.1"/>
    </source>
</evidence>
<comment type="caution">
    <text evidence="1">The sequence shown here is derived from an EMBL/GenBank/DDBJ whole genome shotgun (WGS) entry which is preliminary data.</text>
</comment>
<dbReference type="PANTHER" id="PTHR37720">
    <property type="entry name" value="OS10G0481400 PROTEIN"/>
    <property type="match status" value="1"/>
</dbReference>
<dbReference type="PANTHER" id="PTHR37720:SF2">
    <property type="entry name" value="OS10G0481400 PROTEIN"/>
    <property type="match status" value="1"/>
</dbReference>
<evidence type="ECO:0000313" key="2">
    <source>
        <dbReference type="Proteomes" id="UP000317650"/>
    </source>
</evidence>
<keyword evidence="2" id="KW-1185">Reference proteome</keyword>
<name>A0A4S8J1J1_MUSBA</name>
<gene>
    <name evidence="1" type="ORF">C4D60_Mb11t00390</name>
</gene>